<dbReference type="InterPro" id="IPR036420">
    <property type="entry name" value="BRCT_dom_sf"/>
</dbReference>
<evidence type="ECO:0000256" key="2">
    <source>
        <dbReference type="ARBA" id="ARBA00022763"/>
    </source>
</evidence>
<dbReference type="AlphaFoldDB" id="A0A2I0VJ62"/>
<dbReference type="CDD" id="cd17744">
    <property type="entry name" value="BRCT_MDC1_rpt1"/>
    <property type="match status" value="1"/>
</dbReference>
<dbReference type="SUPFAM" id="SSF52113">
    <property type="entry name" value="BRCT domain"/>
    <property type="match status" value="1"/>
</dbReference>
<sequence length="1247" mass="137468">MRLANDQDDTQVLDVDSPHSGGGDVFMAGETVPLDCGETQRVDSGDEQFGEGFENWGQTQVMDEFEETEVVRDEDEDGGGQSERTELVTDEEELGDDFVGEVEPGVRTKDADLVDPDASTDEEGGCGSGEPGGGDVFMAGETVPLDCGETQRVDSGDEQFGEGFEDWGQTQVMDEFEETEVVRDEEEDGGGQSERTELVTDEEGLGDDFVGEVGSGVRTKDADLVDPDASTDEEGGCGSGEPECSRKNFVATPIAALQSSGFANVACVPIGKKLESSTLADENFNTHNHEKVEGHTLMKASWMETIPCSESNLNTVGTNKDEIALDHEAENSSRFIEGYSGKTLYQEEETELRSELNKEILLSQSPQRCNIAAAGLSYISSQEPGVQSQAIALGVVDKFLSLNSERLSPDINNENMETVLSLPIASVKRAQCLVRKSDKSTEKVHVYDWIDAIEDEGGGELFSRRKNSFFECKGSKQVSRRLPSEAILRGSEMINGVDNKSSTKSKDLFNDLKEQTNRETMEQLEKSDIHVSDEGVYNFGPDTQMAVEAIQALGHSSPVHFEPTNPQSKHGQVTSTSIKIKKTNRTCSRNAPTRKKINESEGIITRSKRQSNITKSRTKSCNSSSKQSTKLRTKMVFEDLTTEITAKITVKKSNENHKGQISVNNGEYAEIMKNMVDKELEKSPVPVTLCKQPSVGVNCAVGTSEKYTSPVAHRTRRSKATELLNLNKTLSNGPGKDTSRMNLRSHRTLEMKDEFVSNTSVVPKINKNGRNLSLNVTIQSACGFSGLADAVEVEREHVEETAPFHDRDAYSESKRRKMKNIDTENKKSVRKMNNHSKSLDVIAPTDPKPTIQMKKRKVFIRSFAEILDTVKRRKRSVSSSSKFESDGITSNFGKMRNESGFRTRPSLLSDILKPYFANDARFKDQLSCKAASDGTSNTCSVSSVKQVVNNHNLETSKESVRSRLLAEVVKEDTKPDGSANAISQSGLPCSPAAGGNVASPVCNPHDSSRISFRKSLSGSPISRELIRLEASYASPSKLNEVRRRKDMACFQVCFSNHLSKDVINHQKKILKRLGIQDVSSSIEATHFVADKFVRTRNMLEAMAMGKPVVTPMWLESCGQVSSFIDEKNYILRDVRKEKEIGFSMPVSLARACQHPLLQGKRVFITRNARPNQELISSLVKVAGGQPLKRIELSMTEEDKQPDNLLILTGEEDFAVCEPLLEKGAAAFSSELLLNGIVVQKLEYERYL</sequence>
<feature type="compositionally biased region" description="Polar residues" evidence="4">
    <location>
        <begin position="610"/>
        <end position="629"/>
    </location>
</feature>
<dbReference type="GO" id="GO:0005634">
    <property type="term" value="C:nucleus"/>
    <property type="evidence" value="ECO:0007669"/>
    <property type="project" value="UniProtKB-SubCell"/>
</dbReference>
<feature type="region of interest" description="Disordered" evidence="4">
    <location>
        <begin position="220"/>
        <end position="242"/>
    </location>
</feature>
<protein>
    <recommendedName>
        <fullName evidence="5">BRCT domain-containing protein</fullName>
    </recommendedName>
</protein>
<evidence type="ECO:0000313" key="6">
    <source>
        <dbReference type="EMBL" id="PKU63457.1"/>
    </source>
</evidence>
<keyword evidence="2" id="KW-0227">DNA damage</keyword>
<dbReference type="PANTHER" id="PTHR23196">
    <property type="entry name" value="PAX TRANSCRIPTION ACTIVATION DOMAIN INTERACTING PROTEIN"/>
    <property type="match status" value="1"/>
</dbReference>
<feature type="region of interest" description="Disordered" evidence="4">
    <location>
        <begin position="1"/>
        <end position="139"/>
    </location>
</feature>
<reference evidence="6 7" key="2">
    <citation type="journal article" date="2017" name="Nature">
        <title>The Apostasia genome and the evolution of orchids.</title>
        <authorList>
            <person name="Zhang G.Q."/>
            <person name="Liu K.W."/>
            <person name="Li Z."/>
            <person name="Lohaus R."/>
            <person name="Hsiao Y.Y."/>
            <person name="Niu S.C."/>
            <person name="Wang J.Y."/>
            <person name="Lin Y.C."/>
            <person name="Xu Q."/>
            <person name="Chen L.J."/>
            <person name="Yoshida K."/>
            <person name="Fujiwara S."/>
            <person name="Wang Z.W."/>
            <person name="Zhang Y.Q."/>
            <person name="Mitsuda N."/>
            <person name="Wang M."/>
            <person name="Liu G.H."/>
            <person name="Pecoraro L."/>
            <person name="Huang H.X."/>
            <person name="Xiao X.J."/>
            <person name="Lin M."/>
            <person name="Wu X.Y."/>
            <person name="Wu W.L."/>
            <person name="Chen Y.Y."/>
            <person name="Chang S.B."/>
            <person name="Sakamoto S."/>
            <person name="Ohme-Takagi M."/>
            <person name="Yagi M."/>
            <person name="Zeng S.J."/>
            <person name="Shen C.Y."/>
            <person name="Yeh C.M."/>
            <person name="Luo Y.B."/>
            <person name="Tsai W.C."/>
            <person name="Van de Peer Y."/>
            <person name="Liu Z.J."/>
        </authorList>
    </citation>
    <scope>NUCLEOTIDE SEQUENCE [LARGE SCALE GENOMIC DNA]</scope>
    <source>
        <tissue evidence="6">The whole plant</tissue>
    </source>
</reference>
<dbReference type="PROSITE" id="PS50172">
    <property type="entry name" value="BRCT"/>
    <property type="match status" value="1"/>
</dbReference>
<accession>A0A2I0VJ62</accession>
<keyword evidence="7" id="KW-1185">Reference proteome</keyword>
<feature type="compositionally biased region" description="Gly residues" evidence="4">
    <location>
        <begin position="125"/>
        <end position="135"/>
    </location>
</feature>
<proteinExistence type="predicted"/>
<reference evidence="6 7" key="1">
    <citation type="journal article" date="2016" name="Sci. Rep.">
        <title>The Dendrobium catenatum Lindl. genome sequence provides insights into polysaccharide synthase, floral development and adaptive evolution.</title>
        <authorList>
            <person name="Zhang G.Q."/>
            <person name="Xu Q."/>
            <person name="Bian C."/>
            <person name="Tsai W.C."/>
            <person name="Yeh C.M."/>
            <person name="Liu K.W."/>
            <person name="Yoshida K."/>
            <person name="Zhang L.S."/>
            <person name="Chang S.B."/>
            <person name="Chen F."/>
            <person name="Shi Y."/>
            <person name="Su Y.Y."/>
            <person name="Zhang Y.Q."/>
            <person name="Chen L.J."/>
            <person name="Yin Y."/>
            <person name="Lin M."/>
            <person name="Huang H."/>
            <person name="Deng H."/>
            <person name="Wang Z.W."/>
            <person name="Zhu S.L."/>
            <person name="Zhao X."/>
            <person name="Deng C."/>
            <person name="Niu S.C."/>
            <person name="Huang J."/>
            <person name="Wang M."/>
            <person name="Liu G.H."/>
            <person name="Yang H.J."/>
            <person name="Xiao X.J."/>
            <person name="Hsiao Y.Y."/>
            <person name="Wu W.L."/>
            <person name="Chen Y.Y."/>
            <person name="Mitsuda N."/>
            <person name="Ohme-Takagi M."/>
            <person name="Luo Y.B."/>
            <person name="Van de Peer Y."/>
            <person name="Liu Z.J."/>
        </authorList>
    </citation>
    <scope>NUCLEOTIDE SEQUENCE [LARGE SCALE GENOMIC DNA]</scope>
    <source>
        <tissue evidence="6">The whole plant</tissue>
    </source>
</reference>
<dbReference type="Pfam" id="PF16589">
    <property type="entry name" value="BRCT_2"/>
    <property type="match status" value="1"/>
</dbReference>
<dbReference type="EMBL" id="KZ503492">
    <property type="protein sequence ID" value="PKU63457.1"/>
    <property type="molecule type" value="Genomic_DNA"/>
</dbReference>
<feature type="compositionally biased region" description="Acidic residues" evidence="4">
    <location>
        <begin position="63"/>
        <end position="78"/>
    </location>
</feature>
<dbReference type="STRING" id="906689.A0A2I0VJ62"/>
<evidence type="ECO:0000256" key="4">
    <source>
        <dbReference type="SAM" id="MobiDB-lite"/>
    </source>
</evidence>
<gene>
    <name evidence="6" type="ORF">MA16_Dca022629</name>
</gene>
<dbReference type="Gene3D" id="3.40.50.10190">
    <property type="entry name" value="BRCT domain"/>
    <property type="match status" value="2"/>
</dbReference>
<name>A0A2I0VJ62_9ASPA</name>
<dbReference type="PANTHER" id="PTHR23196:SF1">
    <property type="entry name" value="PAX-INTERACTING PROTEIN 1"/>
    <property type="match status" value="1"/>
</dbReference>
<evidence type="ECO:0000313" key="7">
    <source>
        <dbReference type="Proteomes" id="UP000233837"/>
    </source>
</evidence>
<comment type="subcellular location">
    <subcellularLocation>
        <location evidence="1">Nucleus</location>
    </subcellularLocation>
</comment>
<feature type="compositionally biased region" description="Acidic residues" evidence="4">
    <location>
        <begin position="1"/>
        <end position="11"/>
    </location>
</feature>
<dbReference type="CDD" id="cd18432">
    <property type="entry name" value="BRCT_PAXIP1_rpt6_like"/>
    <property type="match status" value="1"/>
</dbReference>
<feature type="compositionally biased region" description="Acidic residues" evidence="4">
    <location>
        <begin position="224"/>
        <end position="235"/>
    </location>
</feature>
<evidence type="ECO:0000256" key="3">
    <source>
        <dbReference type="ARBA" id="ARBA00023242"/>
    </source>
</evidence>
<dbReference type="GO" id="GO:0006974">
    <property type="term" value="P:DNA damage response"/>
    <property type="evidence" value="ECO:0007669"/>
    <property type="project" value="UniProtKB-KW"/>
</dbReference>
<keyword evidence="3" id="KW-0539">Nucleus</keyword>
<dbReference type="InterPro" id="IPR051579">
    <property type="entry name" value="DDR_Transcriptional_Reg"/>
</dbReference>
<feature type="compositionally biased region" description="Acidic residues" evidence="4">
    <location>
        <begin position="113"/>
        <end position="124"/>
    </location>
</feature>
<evidence type="ECO:0000259" key="5">
    <source>
        <dbReference type="PROSITE" id="PS50172"/>
    </source>
</evidence>
<evidence type="ECO:0000256" key="1">
    <source>
        <dbReference type="ARBA" id="ARBA00004123"/>
    </source>
</evidence>
<organism evidence="6 7">
    <name type="scientific">Dendrobium catenatum</name>
    <dbReference type="NCBI Taxonomy" id="906689"/>
    <lineage>
        <taxon>Eukaryota</taxon>
        <taxon>Viridiplantae</taxon>
        <taxon>Streptophyta</taxon>
        <taxon>Embryophyta</taxon>
        <taxon>Tracheophyta</taxon>
        <taxon>Spermatophyta</taxon>
        <taxon>Magnoliopsida</taxon>
        <taxon>Liliopsida</taxon>
        <taxon>Asparagales</taxon>
        <taxon>Orchidaceae</taxon>
        <taxon>Epidendroideae</taxon>
        <taxon>Malaxideae</taxon>
        <taxon>Dendrobiinae</taxon>
        <taxon>Dendrobium</taxon>
    </lineage>
</organism>
<dbReference type="InterPro" id="IPR001357">
    <property type="entry name" value="BRCT_dom"/>
</dbReference>
<dbReference type="Proteomes" id="UP000233837">
    <property type="component" value="Unassembled WGS sequence"/>
</dbReference>
<feature type="region of interest" description="Disordered" evidence="4">
    <location>
        <begin position="606"/>
        <end position="629"/>
    </location>
</feature>
<feature type="domain" description="BRCT" evidence="5">
    <location>
        <begin position="1067"/>
        <end position="1131"/>
    </location>
</feature>
<feature type="compositionally biased region" description="Acidic residues" evidence="4">
    <location>
        <begin position="88"/>
        <end position="100"/>
    </location>
</feature>
<dbReference type="Pfam" id="PF16770">
    <property type="entry name" value="RTT107_BRCT_5"/>
    <property type="match status" value="1"/>
</dbReference>